<gene>
    <name evidence="9" type="ORF">CHIRRI_LOCUS4773</name>
</gene>
<dbReference type="PANTHER" id="PTHR23302">
    <property type="entry name" value="TRANSMEMBRANE CHANNEL-RELATED"/>
    <property type="match status" value="1"/>
</dbReference>
<feature type="transmembrane region" description="Helical" evidence="7">
    <location>
        <begin position="212"/>
        <end position="234"/>
    </location>
</feature>
<keyword evidence="3 7" id="KW-0812">Transmembrane</keyword>
<dbReference type="InterPro" id="IPR012496">
    <property type="entry name" value="TMC_dom"/>
</dbReference>
<feature type="transmembrane region" description="Helical" evidence="7">
    <location>
        <begin position="676"/>
        <end position="693"/>
    </location>
</feature>
<feature type="compositionally biased region" description="Low complexity" evidence="6">
    <location>
        <begin position="24"/>
        <end position="34"/>
    </location>
</feature>
<dbReference type="GO" id="GO:0008381">
    <property type="term" value="F:mechanosensitive monoatomic ion channel activity"/>
    <property type="evidence" value="ECO:0007669"/>
    <property type="project" value="TreeGrafter"/>
</dbReference>
<organism evidence="9 10">
    <name type="scientific">Chironomus riparius</name>
    <dbReference type="NCBI Taxonomy" id="315576"/>
    <lineage>
        <taxon>Eukaryota</taxon>
        <taxon>Metazoa</taxon>
        <taxon>Ecdysozoa</taxon>
        <taxon>Arthropoda</taxon>
        <taxon>Hexapoda</taxon>
        <taxon>Insecta</taxon>
        <taxon>Pterygota</taxon>
        <taxon>Neoptera</taxon>
        <taxon>Endopterygota</taxon>
        <taxon>Diptera</taxon>
        <taxon>Nematocera</taxon>
        <taxon>Chironomoidea</taxon>
        <taxon>Chironomidae</taxon>
        <taxon>Chironominae</taxon>
        <taxon>Chironomus</taxon>
    </lineage>
</organism>
<evidence type="ECO:0000256" key="6">
    <source>
        <dbReference type="SAM" id="MobiDB-lite"/>
    </source>
</evidence>
<feature type="compositionally biased region" description="Polar residues" evidence="6">
    <location>
        <begin position="1"/>
        <end position="16"/>
    </location>
</feature>
<keyword evidence="10" id="KW-1185">Reference proteome</keyword>
<feature type="transmembrane region" description="Helical" evidence="7">
    <location>
        <begin position="300"/>
        <end position="322"/>
    </location>
</feature>
<reference evidence="9" key="1">
    <citation type="submission" date="2022-01" db="EMBL/GenBank/DDBJ databases">
        <authorList>
            <person name="King R."/>
        </authorList>
    </citation>
    <scope>NUCLEOTIDE SEQUENCE</scope>
</reference>
<evidence type="ECO:0000256" key="7">
    <source>
        <dbReference type="SAM" id="Phobius"/>
    </source>
</evidence>
<dbReference type="InterPro" id="IPR038900">
    <property type="entry name" value="TMC"/>
</dbReference>
<dbReference type="Pfam" id="PF07810">
    <property type="entry name" value="TMC"/>
    <property type="match status" value="1"/>
</dbReference>
<dbReference type="OrthoDB" id="1936208at2759"/>
<sequence length="799" mass="93314">MTNQKNMERITQSNSNSEDDLHISSSNNGNNDCNLLLNDKRNGDTSMFDDSYLAMNIRRWSLNISNGRHNRKPFYQFMPAKLHKTVSHDGTLLSEMDQIEQITQEIEQHDHLMEANYKSEQARIDTIKLMPQSLAAKRIIRARLLRSINRRSHLSNHSGLKNVKFFPNLFVKRARSWYRQVFKSFDFWYGSMKEIEGRFGSKIGVYFKILKYLVMLNIFVAILVFSFIILPQILYDNFQASSNNHTATVDSNNMSLPSFEFVDILTAEGYLRNSIMFYGAYTNETISIGANGEYSYSLPYAYFLTMTILYTVIFIVISISLLRCYRASFIEAIDNTPNFYCHKIFCAWDFGLQHLKAAETKHKNIYRELKDLLLSEHKKIEDERLSQLRKVWNIMIQITAHITVLAIIIFIGVVLWGLFSIYERNSSQEDQWKFLYIPVVINSAILICSIVFTWISKAEEYKFPRTTIHIRLLRNFLLEISIVSALLVFWISKNDQLVNCWESIIGGEVYRIMIIDFFMHTIGTCFYYFIRYLIHKSDPDEFDLPEFDITHSSLGLVFNQFIFWVGLPFSPFLSLIAVMKFILMFYIMKVTLIKCCKAPMKLWKSKQIQTFFLVGIFTTLVIVFVVHGLVVTKIPVSKTCGPFRNYTDISEIFMDGILKLKEGQFFWKIFTSFTKPAFVGGILLTMCVSVYYLRAKAHGQIAKVKLLKEMLYLEAKDKEFLLGNISRLAQGKSLSMNLHYEDDHISEPEMPIDGFADDDWKYENNLVRNLRLDFEHIPTTSGYTRFCDDEILRNRLSRY</sequence>
<evidence type="ECO:0000259" key="8">
    <source>
        <dbReference type="Pfam" id="PF07810"/>
    </source>
</evidence>
<evidence type="ECO:0000256" key="4">
    <source>
        <dbReference type="ARBA" id="ARBA00022989"/>
    </source>
</evidence>
<dbReference type="GO" id="GO:0005886">
    <property type="term" value="C:plasma membrane"/>
    <property type="evidence" value="ECO:0007669"/>
    <property type="project" value="InterPro"/>
</dbReference>
<feature type="transmembrane region" description="Helical" evidence="7">
    <location>
        <begin position="572"/>
        <end position="590"/>
    </location>
</feature>
<evidence type="ECO:0000256" key="1">
    <source>
        <dbReference type="ARBA" id="ARBA00004141"/>
    </source>
</evidence>
<feature type="transmembrane region" description="Helical" evidence="7">
    <location>
        <begin position="512"/>
        <end position="534"/>
    </location>
</feature>
<evidence type="ECO:0000256" key="3">
    <source>
        <dbReference type="ARBA" id="ARBA00022692"/>
    </source>
</evidence>
<feature type="transmembrane region" description="Helical" evidence="7">
    <location>
        <begin position="394"/>
        <end position="422"/>
    </location>
</feature>
<feature type="domain" description="TMC" evidence="8">
    <location>
        <begin position="500"/>
        <end position="605"/>
    </location>
</feature>
<feature type="region of interest" description="Disordered" evidence="6">
    <location>
        <begin position="1"/>
        <end position="34"/>
    </location>
</feature>
<comment type="similarity">
    <text evidence="2">Belongs to the TMC family.</text>
</comment>
<evidence type="ECO:0000313" key="10">
    <source>
        <dbReference type="Proteomes" id="UP001153620"/>
    </source>
</evidence>
<dbReference type="PANTHER" id="PTHR23302:SF43">
    <property type="entry name" value="TMC DOMAIN-CONTAINING PROTEIN"/>
    <property type="match status" value="1"/>
</dbReference>
<feature type="transmembrane region" description="Helical" evidence="7">
    <location>
        <begin position="434"/>
        <end position="455"/>
    </location>
</feature>
<evidence type="ECO:0000256" key="5">
    <source>
        <dbReference type="ARBA" id="ARBA00023136"/>
    </source>
</evidence>
<dbReference type="EMBL" id="OU895878">
    <property type="protein sequence ID" value="CAG9801853.1"/>
    <property type="molecule type" value="Genomic_DNA"/>
</dbReference>
<protein>
    <recommendedName>
        <fullName evidence="8">TMC domain-containing protein</fullName>
    </recommendedName>
</protein>
<keyword evidence="4 7" id="KW-1133">Transmembrane helix</keyword>
<evidence type="ECO:0000256" key="2">
    <source>
        <dbReference type="ARBA" id="ARBA00006510"/>
    </source>
</evidence>
<dbReference type="Proteomes" id="UP001153620">
    <property type="component" value="Chromosome 2"/>
</dbReference>
<dbReference type="AlphaFoldDB" id="A0A9N9RRI2"/>
<accession>A0A9N9RRI2</accession>
<proteinExistence type="inferred from homology"/>
<comment type="subcellular location">
    <subcellularLocation>
        <location evidence="1">Membrane</location>
        <topology evidence="1">Multi-pass membrane protein</topology>
    </subcellularLocation>
</comment>
<feature type="transmembrane region" description="Helical" evidence="7">
    <location>
        <begin position="611"/>
        <end position="630"/>
    </location>
</feature>
<name>A0A9N9RRI2_9DIPT</name>
<keyword evidence="5 7" id="KW-0472">Membrane</keyword>
<evidence type="ECO:0000313" key="9">
    <source>
        <dbReference type="EMBL" id="CAG9801853.1"/>
    </source>
</evidence>
<reference evidence="9" key="2">
    <citation type="submission" date="2022-10" db="EMBL/GenBank/DDBJ databases">
        <authorList>
            <consortium name="ENA_rothamsted_submissions"/>
            <consortium name="culmorum"/>
            <person name="King R."/>
        </authorList>
    </citation>
    <scope>NUCLEOTIDE SEQUENCE</scope>
</reference>